<evidence type="ECO:0000256" key="5">
    <source>
        <dbReference type="SAM" id="Coils"/>
    </source>
</evidence>
<dbReference type="GO" id="GO:0030288">
    <property type="term" value="C:outer membrane-bounded periplasmic space"/>
    <property type="evidence" value="ECO:0007669"/>
    <property type="project" value="TreeGrafter"/>
</dbReference>
<gene>
    <name evidence="8" type="ORF">FRE64_11220</name>
</gene>
<dbReference type="RefSeq" id="WP_146296250.1">
    <property type="nucleotide sequence ID" value="NZ_CP042326.1"/>
</dbReference>
<feature type="region of interest" description="Disordered" evidence="6">
    <location>
        <begin position="148"/>
        <end position="171"/>
    </location>
</feature>
<feature type="signal peptide" evidence="7">
    <location>
        <begin position="1"/>
        <end position="23"/>
    </location>
</feature>
<evidence type="ECO:0000256" key="1">
    <source>
        <dbReference type="ARBA" id="ARBA00004418"/>
    </source>
</evidence>
<dbReference type="InterPro" id="IPR012899">
    <property type="entry name" value="LTXXQ"/>
</dbReference>
<evidence type="ECO:0000256" key="7">
    <source>
        <dbReference type="SAM" id="SignalP"/>
    </source>
</evidence>
<dbReference type="AlphaFoldDB" id="A0A5B8NN64"/>
<dbReference type="KEGG" id="enn:FRE64_11220"/>
<evidence type="ECO:0000256" key="6">
    <source>
        <dbReference type="SAM" id="MobiDB-lite"/>
    </source>
</evidence>
<protein>
    <submittedName>
        <fullName evidence="8">Periplasmic heavy metal sensor</fullName>
    </submittedName>
</protein>
<comment type="similarity">
    <text evidence="2">Belongs to the CpxP/Spy family.</text>
</comment>
<dbReference type="EMBL" id="CP042326">
    <property type="protein sequence ID" value="QDZ40474.1"/>
    <property type="molecule type" value="Genomic_DNA"/>
</dbReference>
<dbReference type="InterPro" id="IPR052211">
    <property type="entry name" value="Cpx_auxiliary_protein"/>
</dbReference>
<dbReference type="Pfam" id="PF07813">
    <property type="entry name" value="LTXXQ"/>
    <property type="match status" value="1"/>
</dbReference>
<proteinExistence type="inferred from homology"/>
<evidence type="ECO:0000256" key="4">
    <source>
        <dbReference type="ARBA" id="ARBA00022764"/>
    </source>
</evidence>
<reference evidence="8" key="1">
    <citation type="submission" date="2019-08" db="EMBL/GenBank/DDBJ databases">
        <title>Carotenoids and Carotenoid Binding Proteins in the Halophilic Cyanobacterium Euhalothece sp. ZM00.</title>
        <authorList>
            <person name="Cho S.M."/>
            <person name="Song J.Y."/>
            <person name="Park Y.-I."/>
        </authorList>
    </citation>
    <scope>NUCLEOTIDE SEQUENCE [LARGE SCALE GENOMIC DNA]</scope>
    <source>
        <strain evidence="8">Z-M001</strain>
    </source>
</reference>
<comment type="subcellular location">
    <subcellularLocation>
        <location evidence="1">Periplasm</location>
    </subcellularLocation>
</comment>
<keyword evidence="3 7" id="KW-0732">Signal</keyword>
<dbReference type="OrthoDB" id="531812at2"/>
<dbReference type="Gene3D" id="1.20.120.1490">
    <property type="match status" value="1"/>
</dbReference>
<evidence type="ECO:0000313" key="8">
    <source>
        <dbReference type="EMBL" id="QDZ40474.1"/>
    </source>
</evidence>
<evidence type="ECO:0000313" key="9">
    <source>
        <dbReference type="Proteomes" id="UP000318453"/>
    </source>
</evidence>
<accession>A0A5B8NN64</accession>
<feature type="region of interest" description="Disordered" evidence="6">
    <location>
        <begin position="26"/>
        <end position="57"/>
    </location>
</feature>
<keyword evidence="4" id="KW-0574">Periplasm</keyword>
<keyword evidence="5" id="KW-0175">Coiled coil</keyword>
<feature type="compositionally biased region" description="Basic and acidic residues" evidence="6">
    <location>
        <begin position="148"/>
        <end position="159"/>
    </location>
</feature>
<evidence type="ECO:0000256" key="3">
    <source>
        <dbReference type="ARBA" id="ARBA00022729"/>
    </source>
</evidence>
<dbReference type="Proteomes" id="UP000318453">
    <property type="component" value="Chromosome"/>
</dbReference>
<dbReference type="GO" id="GO:0051082">
    <property type="term" value="F:unfolded protein binding"/>
    <property type="evidence" value="ECO:0007669"/>
    <property type="project" value="TreeGrafter"/>
</dbReference>
<feature type="compositionally biased region" description="Polar residues" evidence="6">
    <location>
        <begin position="26"/>
        <end position="35"/>
    </location>
</feature>
<dbReference type="PANTHER" id="PTHR38102">
    <property type="entry name" value="PERIPLASMIC CHAPERONE SPY"/>
    <property type="match status" value="1"/>
</dbReference>
<sequence>MSFRHVSFLTILLLSFTATTTFAETNRQVSSSQPPQLIAQHGNHPMAARHGHREERKSEFMEALNLSEDQQEQLQNIRSDYQPQINEQQEELTQAHQTLREMMHSNTSAEELRNQHEQVQELRQEMGNLRFESMLEMREVLTAEQREQFAELMQERPENRGPGSRGRNGRW</sequence>
<organism evidence="8 9">
    <name type="scientific">Euhalothece natronophila Z-M001</name>
    <dbReference type="NCBI Taxonomy" id="522448"/>
    <lineage>
        <taxon>Bacteria</taxon>
        <taxon>Bacillati</taxon>
        <taxon>Cyanobacteriota</taxon>
        <taxon>Cyanophyceae</taxon>
        <taxon>Oscillatoriophycideae</taxon>
        <taxon>Chroococcales</taxon>
        <taxon>Halothecacae</taxon>
        <taxon>Halothece cluster</taxon>
        <taxon>Euhalothece</taxon>
    </lineage>
</organism>
<feature type="coiled-coil region" evidence="5">
    <location>
        <begin position="85"/>
        <end position="132"/>
    </location>
</feature>
<evidence type="ECO:0000256" key="2">
    <source>
        <dbReference type="ARBA" id="ARBA00008441"/>
    </source>
</evidence>
<name>A0A5B8NN64_9CHRO</name>
<dbReference type="PANTHER" id="PTHR38102:SF1">
    <property type="entry name" value="PERIPLASMIC CHAPERONE SPY"/>
    <property type="match status" value="1"/>
</dbReference>
<dbReference type="CDD" id="cd09916">
    <property type="entry name" value="CpxP_like"/>
    <property type="match status" value="1"/>
</dbReference>
<feature type="chain" id="PRO_5022887475" evidence="7">
    <location>
        <begin position="24"/>
        <end position="171"/>
    </location>
</feature>
<keyword evidence="9" id="KW-1185">Reference proteome</keyword>